<sequence length="101" mass="11424">METIPQDQQKNYDIFRDCLSIALIEKLSQPQPTSKRRSKSKKPHSTATPTASESAAETFQALPEELKTLDYYAYAEDADLRARCFRAPTHGLRRAGPRRGV</sequence>
<comment type="caution">
    <text evidence="1">The sequence shown here is derived from an EMBL/GenBank/DDBJ whole genome shotgun (WGS) entry which is preliminary data.</text>
</comment>
<organism evidence="1 2">
    <name type="scientific">Hypoxylon rubiginosum</name>
    <dbReference type="NCBI Taxonomy" id="110542"/>
    <lineage>
        <taxon>Eukaryota</taxon>
        <taxon>Fungi</taxon>
        <taxon>Dikarya</taxon>
        <taxon>Ascomycota</taxon>
        <taxon>Pezizomycotina</taxon>
        <taxon>Sordariomycetes</taxon>
        <taxon>Xylariomycetidae</taxon>
        <taxon>Xylariales</taxon>
        <taxon>Hypoxylaceae</taxon>
        <taxon>Hypoxylon</taxon>
    </lineage>
</organism>
<keyword evidence="2" id="KW-1185">Reference proteome</keyword>
<protein>
    <submittedName>
        <fullName evidence="1">Uncharacterized protein</fullName>
    </submittedName>
</protein>
<accession>A0ACB9YJU1</accession>
<proteinExistence type="predicted"/>
<name>A0ACB9YJU1_9PEZI</name>
<reference evidence="1 2" key="1">
    <citation type="journal article" date="2022" name="New Phytol.">
        <title>Ecological generalism drives hyperdiversity of secondary metabolite gene clusters in xylarialean endophytes.</title>
        <authorList>
            <person name="Franco M.E.E."/>
            <person name="Wisecaver J.H."/>
            <person name="Arnold A.E."/>
            <person name="Ju Y.M."/>
            <person name="Slot J.C."/>
            <person name="Ahrendt S."/>
            <person name="Moore L.P."/>
            <person name="Eastman K.E."/>
            <person name="Scott K."/>
            <person name="Konkel Z."/>
            <person name="Mondo S.J."/>
            <person name="Kuo A."/>
            <person name="Hayes R.D."/>
            <person name="Haridas S."/>
            <person name="Andreopoulos B."/>
            <person name="Riley R."/>
            <person name="LaButti K."/>
            <person name="Pangilinan J."/>
            <person name="Lipzen A."/>
            <person name="Amirebrahimi M."/>
            <person name="Yan J."/>
            <person name="Adam C."/>
            <person name="Keymanesh K."/>
            <person name="Ng V."/>
            <person name="Louie K."/>
            <person name="Northen T."/>
            <person name="Drula E."/>
            <person name="Henrissat B."/>
            <person name="Hsieh H.M."/>
            <person name="Youens-Clark K."/>
            <person name="Lutzoni F."/>
            <person name="Miadlikowska J."/>
            <person name="Eastwood D.C."/>
            <person name="Hamelin R.C."/>
            <person name="Grigoriev I.V."/>
            <person name="U'Ren J.M."/>
        </authorList>
    </citation>
    <scope>NUCLEOTIDE SEQUENCE [LARGE SCALE GENOMIC DNA]</scope>
    <source>
        <strain evidence="1 2">CBS 119005</strain>
    </source>
</reference>
<dbReference type="Proteomes" id="UP001497700">
    <property type="component" value="Unassembled WGS sequence"/>
</dbReference>
<dbReference type="EMBL" id="MU393629">
    <property type="protein sequence ID" value="KAI4859516.1"/>
    <property type="molecule type" value="Genomic_DNA"/>
</dbReference>
<gene>
    <name evidence="1" type="ORF">F4820DRAFT_159787</name>
</gene>
<evidence type="ECO:0000313" key="1">
    <source>
        <dbReference type="EMBL" id="KAI4859516.1"/>
    </source>
</evidence>
<evidence type="ECO:0000313" key="2">
    <source>
        <dbReference type="Proteomes" id="UP001497700"/>
    </source>
</evidence>